<dbReference type="EMBL" id="LHQQ01000294">
    <property type="protein sequence ID" value="KOS37795.1"/>
    <property type="molecule type" value="Genomic_DNA"/>
</dbReference>
<evidence type="ECO:0000313" key="1">
    <source>
        <dbReference type="EMBL" id="KOS37795.1"/>
    </source>
</evidence>
<sequence length="109" mass="12047">MECSQCISTMLVSGCDSTSRVTTIPPENAVRIAKMLMVYQLIYYNAMVPSQKLTNIIRYLGISSITIIRVRVLATVNFTDLSYSMIWVAFWSVTKPALAISNSCVPTGS</sequence>
<reference evidence="1 2" key="1">
    <citation type="submission" date="2015-08" db="EMBL/GenBank/DDBJ databases">
        <title>Genome sequencing of Penicillium nordicum.</title>
        <authorList>
            <person name="Nguyen H.D."/>
            <person name="Seifert K.A."/>
        </authorList>
    </citation>
    <scope>NUCLEOTIDE SEQUENCE [LARGE SCALE GENOMIC DNA]</scope>
    <source>
        <strain evidence="1 2">DAOMC 185683</strain>
    </source>
</reference>
<dbReference type="OrthoDB" id="10017208at2759"/>
<organism evidence="1 2">
    <name type="scientific">Penicillium nordicum</name>
    <dbReference type="NCBI Taxonomy" id="229535"/>
    <lineage>
        <taxon>Eukaryota</taxon>
        <taxon>Fungi</taxon>
        <taxon>Dikarya</taxon>
        <taxon>Ascomycota</taxon>
        <taxon>Pezizomycotina</taxon>
        <taxon>Eurotiomycetes</taxon>
        <taxon>Eurotiomycetidae</taxon>
        <taxon>Eurotiales</taxon>
        <taxon>Aspergillaceae</taxon>
        <taxon>Penicillium</taxon>
    </lineage>
</organism>
<dbReference type="AlphaFoldDB" id="A0A0N0RXL3"/>
<protein>
    <submittedName>
        <fullName evidence="1">Uncharacterized protein</fullName>
    </submittedName>
</protein>
<name>A0A0N0RXL3_9EURO</name>
<keyword evidence="2" id="KW-1185">Reference proteome</keyword>
<gene>
    <name evidence="1" type="ORF">ACN38_g11403</name>
</gene>
<evidence type="ECO:0000313" key="2">
    <source>
        <dbReference type="Proteomes" id="UP000037696"/>
    </source>
</evidence>
<accession>A0A0N0RXL3</accession>
<dbReference type="Proteomes" id="UP000037696">
    <property type="component" value="Unassembled WGS sequence"/>
</dbReference>
<comment type="caution">
    <text evidence="1">The sequence shown here is derived from an EMBL/GenBank/DDBJ whole genome shotgun (WGS) entry which is preliminary data.</text>
</comment>
<proteinExistence type="predicted"/>